<feature type="chain" id="PRO_5045155110" evidence="1">
    <location>
        <begin position="24"/>
        <end position="395"/>
    </location>
</feature>
<protein>
    <submittedName>
        <fullName evidence="2">6390_t:CDS:1</fullName>
    </submittedName>
</protein>
<keyword evidence="1" id="KW-0732">Signal</keyword>
<dbReference type="SUPFAM" id="SSF51445">
    <property type="entry name" value="(Trans)glycosidases"/>
    <property type="match status" value="1"/>
</dbReference>
<sequence length="395" mass="44241">MVALNFIIRIFLTISILLSIANAQKAIFIDPNDPWQVFEGWGTMLSWWANVIGGFPDDYKNLTADLVFDPEKEEITQLTTTLDLKEMCQVIGHALYVILIEVLMNIKDGLYLVSSLERGANIFEANSASPPYWMTKSNCSSGCVDGTSDNLDPSYYDAFAKYLTEVADNLLAKGLNDTSISIADENTIDQEVFTVSTVLLNHIQRTELFNITKQNGKKLWMSEYGLATTLDISASITLSEQILNDMRNLKTNAWVYLQATQDDPSGSNRWGLVGVSYTNSSYPPKIHHDFYAYKQYTKFIHPGYQIISFDDNDTLAAYSVKDQKLVIVCTNKGAAQLWNFNVNMFNISNITAFHTSNNETITPLLNIPPINNGSLVYLHPSDSITTLVFDAIPNL</sequence>
<dbReference type="InterPro" id="IPR017853">
    <property type="entry name" value="GH"/>
</dbReference>
<evidence type="ECO:0000313" key="2">
    <source>
        <dbReference type="EMBL" id="CAG8600592.1"/>
    </source>
</evidence>
<dbReference type="Proteomes" id="UP000789901">
    <property type="component" value="Unassembled WGS sequence"/>
</dbReference>
<dbReference type="Gene3D" id="3.20.20.80">
    <property type="entry name" value="Glycosidases"/>
    <property type="match status" value="2"/>
</dbReference>
<comment type="caution">
    <text evidence="2">The sequence shown here is derived from an EMBL/GenBank/DDBJ whole genome shotgun (WGS) entry which is preliminary data.</text>
</comment>
<reference evidence="2 3" key="1">
    <citation type="submission" date="2021-06" db="EMBL/GenBank/DDBJ databases">
        <authorList>
            <person name="Kallberg Y."/>
            <person name="Tangrot J."/>
            <person name="Rosling A."/>
        </authorList>
    </citation>
    <scope>NUCLEOTIDE SEQUENCE [LARGE SCALE GENOMIC DNA]</scope>
    <source>
        <strain evidence="2 3">120-4 pot B 10/14</strain>
    </source>
</reference>
<name>A0ABN7UHV2_GIGMA</name>
<evidence type="ECO:0000256" key="1">
    <source>
        <dbReference type="SAM" id="SignalP"/>
    </source>
</evidence>
<organism evidence="2 3">
    <name type="scientific">Gigaspora margarita</name>
    <dbReference type="NCBI Taxonomy" id="4874"/>
    <lineage>
        <taxon>Eukaryota</taxon>
        <taxon>Fungi</taxon>
        <taxon>Fungi incertae sedis</taxon>
        <taxon>Mucoromycota</taxon>
        <taxon>Glomeromycotina</taxon>
        <taxon>Glomeromycetes</taxon>
        <taxon>Diversisporales</taxon>
        <taxon>Gigasporaceae</taxon>
        <taxon>Gigaspora</taxon>
    </lineage>
</organism>
<dbReference type="InterPro" id="IPR039743">
    <property type="entry name" value="6GAL/EXGAL"/>
</dbReference>
<accession>A0ABN7UHV2</accession>
<feature type="signal peptide" evidence="1">
    <location>
        <begin position="1"/>
        <end position="23"/>
    </location>
</feature>
<dbReference type="Gene3D" id="2.60.40.1180">
    <property type="entry name" value="Golgi alpha-mannosidase II"/>
    <property type="match status" value="1"/>
</dbReference>
<dbReference type="PANTHER" id="PTHR42767">
    <property type="entry name" value="ENDO-BETA-1,6-GALACTANASE"/>
    <property type="match status" value="1"/>
</dbReference>
<dbReference type="EMBL" id="CAJVQB010003197">
    <property type="protein sequence ID" value="CAG8600592.1"/>
    <property type="molecule type" value="Genomic_DNA"/>
</dbReference>
<dbReference type="SUPFAM" id="SSF51011">
    <property type="entry name" value="Glycosyl hydrolase domain"/>
    <property type="match status" value="1"/>
</dbReference>
<dbReference type="PANTHER" id="PTHR42767:SF1">
    <property type="entry name" value="ENDO-BETA-1,6-GALACTANASE-LIKE DOMAIN-CONTAINING PROTEIN"/>
    <property type="match status" value="1"/>
</dbReference>
<keyword evidence="3" id="KW-1185">Reference proteome</keyword>
<gene>
    <name evidence="2" type="ORF">GMARGA_LOCUS6864</name>
</gene>
<evidence type="ECO:0000313" key="3">
    <source>
        <dbReference type="Proteomes" id="UP000789901"/>
    </source>
</evidence>
<dbReference type="InterPro" id="IPR013780">
    <property type="entry name" value="Glyco_hydro_b"/>
</dbReference>
<proteinExistence type="predicted"/>